<organism evidence="1">
    <name type="scientific">Bionectria ochroleuca</name>
    <name type="common">Gliocladium roseum</name>
    <dbReference type="NCBI Taxonomy" id="29856"/>
    <lineage>
        <taxon>Eukaryota</taxon>
        <taxon>Fungi</taxon>
        <taxon>Dikarya</taxon>
        <taxon>Ascomycota</taxon>
        <taxon>Pezizomycotina</taxon>
        <taxon>Sordariomycetes</taxon>
        <taxon>Hypocreomycetidae</taxon>
        <taxon>Hypocreales</taxon>
        <taxon>Bionectriaceae</taxon>
        <taxon>Clonostachys</taxon>
    </lineage>
</organism>
<gene>
    <name evidence="1" type="ORF">BN869_000013873_1</name>
</gene>
<reference evidence="1" key="1">
    <citation type="submission" date="2015-01" db="EMBL/GenBank/DDBJ databases">
        <authorList>
            <person name="Durling Mikael"/>
        </authorList>
    </citation>
    <scope>NUCLEOTIDE SEQUENCE</scope>
</reference>
<name>A0A0B7KS77_BIOOC</name>
<feature type="non-terminal residue" evidence="1">
    <location>
        <position position="226"/>
    </location>
</feature>
<dbReference type="InterPro" id="IPR029063">
    <property type="entry name" value="SAM-dependent_MTases_sf"/>
</dbReference>
<dbReference type="EMBL" id="CDPU01000156">
    <property type="protein sequence ID" value="CEO57815.1"/>
    <property type="molecule type" value="Genomic_DNA"/>
</dbReference>
<protein>
    <recommendedName>
        <fullName evidence="2">Methyltransferase domain-containing protein</fullName>
    </recommendedName>
</protein>
<evidence type="ECO:0008006" key="2">
    <source>
        <dbReference type="Google" id="ProtNLM"/>
    </source>
</evidence>
<feature type="non-terminal residue" evidence="1">
    <location>
        <position position="1"/>
    </location>
</feature>
<dbReference type="SUPFAM" id="SSF53335">
    <property type="entry name" value="S-adenosyl-L-methionine-dependent methyltransferases"/>
    <property type="match status" value="1"/>
</dbReference>
<accession>A0A0B7KS77</accession>
<sequence>HCHNHLIPHKVPLKFRDVYFSHGRWYGKNGDIEREKYNFPIDELRDNQLGYAGIKTRLDIFHKLFLVARNNRLFSAPLDPENPLGVLDIGTGTGISAIELSEKYPQMYVQGLDINMIQPEISSHLGFLELWNPLSYMMLRGRYVEQVEIDWALQYDDNSLPPDSALHQWASRLLGGMDLYSRPMRVHPGQTRRWLALAGFTDIIETVVRLCYSPWSEDKNKKEIGR</sequence>
<dbReference type="AlphaFoldDB" id="A0A0B7KS77"/>
<proteinExistence type="predicted"/>
<evidence type="ECO:0000313" key="1">
    <source>
        <dbReference type="EMBL" id="CEO57815.1"/>
    </source>
</evidence>
<dbReference type="Gene3D" id="3.40.50.150">
    <property type="entry name" value="Vaccinia Virus protein VP39"/>
    <property type="match status" value="1"/>
</dbReference>